<reference evidence="2" key="1">
    <citation type="journal article" date="2013" name="Nat. Genet.">
        <title>The draft genomes of soft-shell turtle and green sea turtle yield insights into the development and evolution of the turtle-specific body plan.</title>
        <authorList>
            <person name="Wang Z."/>
            <person name="Pascual-Anaya J."/>
            <person name="Zadissa A."/>
            <person name="Li W."/>
            <person name="Niimura Y."/>
            <person name="Huang Z."/>
            <person name="Li C."/>
            <person name="White S."/>
            <person name="Xiong Z."/>
            <person name="Fang D."/>
            <person name="Wang B."/>
            <person name="Ming Y."/>
            <person name="Chen Y."/>
            <person name="Zheng Y."/>
            <person name="Kuraku S."/>
            <person name="Pignatelli M."/>
            <person name="Herrero J."/>
            <person name="Beal K."/>
            <person name="Nozawa M."/>
            <person name="Li Q."/>
            <person name="Wang J."/>
            <person name="Zhang H."/>
            <person name="Yu L."/>
            <person name="Shigenobu S."/>
            <person name="Wang J."/>
            <person name="Liu J."/>
            <person name="Flicek P."/>
            <person name="Searle S."/>
            <person name="Wang J."/>
            <person name="Kuratani S."/>
            <person name="Yin Y."/>
            <person name="Aken B."/>
            <person name="Zhang G."/>
            <person name="Irie N."/>
        </authorList>
    </citation>
    <scope>NUCLEOTIDE SEQUENCE [LARGE SCALE GENOMIC DNA]</scope>
</reference>
<dbReference type="AlphaFoldDB" id="M7BVA1"/>
<accession>M7BVA1</accession>
<sequence>MVEASAFEKMDKLCTEFCRCMPSKKNSVQYSYPPNGPEEPVLSSSKELKSTNLELMSANICDVSENIEGNLQCEQDAWSGDE</sequence>
<name>M7BVA1_CHEMY</name>
<organism evidence="1 2">
    <name type="scientific">Chelonia mydas</name>
    <name type="common">Green sea-turtle</name>
    <name type="synonym">Chelonia agassizi</name>
    <dbReference type="NCBI Taxonomy" id="8469"/>
    <lineage>
        <taxon>Eukaryota</taxon>
        <taxon>Metazoa</taxon>
        <taxon>Chordata</taxon>
        <taxon>Craniata</taxon>
        <taxon>Vertebrata</taxon>
        <taxon>Euteleostomi</taxon>
        <taxon>Archelosauria</taxon>
        <taxon>Testudinata</taxon>
        <taxon>Testudines</taxon>
        <taxon>Cryptodira</taxon>
        <taxon>Durocryptodira</taxon>
        <taxon>Americhelydia</taxon>
        <taxon>Chelonioidea</taxon>
        <taxon>Cheloniidae</taxon>
        <taxon>Chelonia</taxon>
    </lineage>
</organism>
<keyword evidence="2" id="KW-1185">Reference proteome</keyword>
<gene>
    <name evidence="1" type="ORF">UY3_10808</name>
</gene>
<evidence type="ECO:0000313" key="2">
    <source>
        <dbReference type="Proteomes" id="UP000031443"/>
    </source>
</evidence>
<protein>
    <submittedName>
        <fullName evidence="1">Uncharacterized protein</fullName>
    </submittedName>
</protein>
<evidence type="ECO:0000313" key="1">
    <source>
        <dbReference type="EMBL" id="EMP32057.1"/>
    </source>
</evidence>
<proteinExistence type="predicted"/>
<dbReference type="Proteomes" id="UP000031443">
    <property type="component" value="Unassembled WGS sequence"/>
</dbReference>
<dbReference type="EMBL" id="KB542574">
    <property type="protein sequence ID" value="EMP32057.1"/>
    <property type="molecule type" value="Genomic_DNA"/>
</dbReference>